<evidence type="ECO:0000256" key="3">
    <source>
        <dbReference type="ARBA" id="ARBA00022692"/>
    </source>
</evidence>
<comment type="subcellular location">
    <subcellularLocation>
        <location evidence="1">Membrane</location>
        <topology evidence="1">Multi-pass membrane protein</topology>
    </subcellularLocation>
</comment>
<organism evidence="7 8">
    <name type="scientific">Nesterenkonia aethiopica</name>
    <dbReference type="NCBI Taxonomy" id="269144"/>
    <lineage>
        <taxon>Bacteria</taxon>
        <taxon>Bacillati</taxon>
        <taxon>Actinomycetota</taxon>
        <taxon>Actinomycetes</taxon>
        <taxon>Micrococcales</taxon>
        <taxon>Micrococcaceae</taxon>
        <taxon>Nesterenkonia</taxon>
    </lineage>
</organism>
<evidence type="ECO:0000256" key="2">
    <source>
        <dbReference type="ARBA" id="ARBA00022448"/>
    </source>
</evidence>
<evidence type="ECO:0000256" key="5">
    <source>
        <dbReference type="ARBA" id="ARBA00023136"/>
    </source>
</evidence>
<reference evidence="8" key="1">
    <citation type="journal article" date="2019" name="Int. J. Syst. Evol. Microbiol.">
        <title>The Global Catalogue of Microorganisms (GCM) 10K type strain sequencing project: providing services to taxonomists for standard genome sequencing and annotation.</title>
        <authorList>
            <consortium name="The Broad Institute Genomics Platform"/>
            <consortium name="The Broad Institute Genome Sequencing Center for Infectious Disease"/>
            <person name="Wu L."/>
            <person name="Ma J."/>
        </authorList>
    </citation>
    <scope>NUCLEOTIDE SEQUENCE [LARGE SCALE GENOMIC DNA]</scope>
    <source>
        <strain evidence="8">JCM 14309</strain>
    </source>
</reference>
<dbReference type="PANTHER" id="PTHR11101">
    <property type="entry name" value="PHOSPHATE TRANSPORTER"/>
    <property type="match status" value="1"/>
</dbReference>
<feature type="transmembrane region" description="Helical" evidence="6">
    <location>
        <begin position="268"/>
        <end position="292"/>
    </location>
</feature>
<dbReference type="EMBL" id="BAAAVT010000003">
    <property type="protein sequence ID" value="GAA3054962.1"/>
    <property type="molecule type" value="Genomic_DNA"/>
</dbReference>
<dbReference type="RefSeq" id="WP_070162695.1">
    <property type="nucleotide sequence ID" value="NZ_BAAAVT010000003.1"/>
</dbReference>
<evidence type="ECO:0000256" key="4">
    <source>
        <dbReference type="ARBA" id="ARBA00022989"/>
    </source>
</evidence>
<gene>
    <name evidence="7" type="primary">pitH</name>
    <name evidence="7" type="ORF">GCM10010529_06290</name>
</gene>
<evidence type="ECO:0000313" key="7">
    <source>
        <dbReference type="EMBL" id="GAA3054962.1"/>
    </source>
</evidence>
<protein>
    <submittedName>
        <fullName evidence="7">Low-affinity phosphate transporter PitH</fullName>
    </submittedName>
</protein>
<comment type="caution">
    <text evidence="7">The sequence shown here is derived from an EMBL/GenBank/DDBJ whole genome shotgun (WGS) entry which is preliminary data.</text>
</comment>
<evidence type="ECO:0000256" key="6">
    <source>
        <dbReference type="SAM" id="Phobius"/>
    </source>
</evidence>
<dbReference type="InterPro" id="IPR001204">
    <property type="entry name" value="Phos_transporter"/>
</dbReference>
<dbReference type="PANTHER" id="PTHR11101:SF80">
    <property type="entry name" value="PHOSPHATE TRANSPORTER"/>
    <property type="match status" value="1"/>
</dbReference>
<keyword evidence="2" id="KW-0813">Transport</keyword>
<feature type="transmembrane region" description="Helical" evidence="6">
    <location>
        <begin position="312"/>
        <end position="333"/>
    </location>
</feature>
<evidence type="ECO:0000256" key="1">
    <source>
        <dbReference type="ARBA" id="ARBA00004141"/>
    </source>
</evidence>
<proteinExistence type="predicted"/>
<keyword evidence="5 6" id="KW-0472">Membrane</keyword>
<feature type="transmembrane region" description="Helical" evidence="6">
    <location>
        <begin position="78"/>
        <end position="96"/>
    </location>
</feature>
<feature type="transmembrane region" description="Helical" evidence="6">
    <location>
        <begin position="219"/>
        <end position="241"/>
    </location>
</feature>
<feature type="transmembrane region" description="Helical" evidence="6">
    <location>
        <begin position="46"/>
        <end position="66"/>
    </location>
</feature>
<accession>A0ABP6LRW3</accession>
<name>A0ABP6LRW3_9MICC</name>
<evidence type="ECO:0000313" key="8">
    <source>
        <dbReference type="Proteomes" id="UP001500236"/>
    </source>
</evidence>
<feature type="transmembrane region" description="Helical" evidence="6">
    <location>
        <begin position="137"/>
        <end position="163"/>
    </location>
</feature>
<sequence>MEILLLVLIVVVLLPNLFVAGMHDVANSIAIPTRTRALTPRIATRLAAGANALGVLMTIPLGVHLFSWFDFPRMDPQMVLGVLLTSLISLLGWNLWTYFRGVPTSTTHALLAALIGGALASMILDGTDSSAVLGLPWAAPLATLLLSPLVAFGLAYLLVFLAVRVARGADPDAVNETSRTVQAVCAGLTSLGTGLQQGQRFAFILLLALPAANIDHSGAWIPVAYVVFALLIGLGCLTGGWRIGHMLGHRLVTIDPLRGMVSTTTTSALLFVGSMAMSLPLSTSLTAASSVIGAGSNQRFATVNWPQAIRLFAYWAVTPLAVGAASGVLLLALSPLLEY</sequence>
<keyword evidence="3 6" id="KW-0812">Transmembrane</keyword>
<dbReference type="Proteomes" id="UP001500236">
    <property type="component" value="Unassembled WGS sequence"/>
</dbReference>
<keyword evidence="8" id="KW-1185">Reference proteome</keyword>
<feature type="transmembrane region" description="Helical" evidence="6">
    <location>
        <begin position="108"/>
        <end position="125"/>
    </location>
</feature>
<keyword evidence="4 6" id="KW-1133">Transmembrane helix</keyword>
<dbReference type="Pfam" id="PF01384">
    <property type="entry name" value="PHO4"/>
    <property type="match status" value="1"/>
</dbReference>